<evidence type="ECO:0000313" key="1">
    <source>
        <dbReference type="EMBL" id="CAE7228302.1"/>
    </source>
</evidence>
<sequence>MSTSEHASRTDLKTVADILEDANLAQRLRSIKVDQDIVRVLAQLAKQAVHMGIDYQTLGVGWHHPDSRAAYRSCKHRSTCSPASRKRAAASRARLRTAVASAKDRQDMRATLTEEFLREIGVANESRLRAAATWPGVVAALQAELLLPLRALNEGRMTQTMCGASLPEDDLKGVVLALTEAVLKSSTGFSEWRYSSPRGQEQLRGLSDHQICLWQEPTAQEHRGGLKTHEDAPGELGFFWATKIGGPSHGFDYESQCILPLLANARHKVILVSVAAWTEHPVGRAHWRLLWSVGCGKKPPEPRLWLETVNADFEAPVSSEGWETAVLSHAVSKADAMGVPLSVNVAQAAALQSLLGSFRDAGQRFDMYIKMCVYMSVCLYVCINV</sequence>
<name>A0A812KFI0_9DINO</name>
<dbReference type="AlphaFoldDB" id="A0A812KFI0"/>
<evidence type="ECO:0000313" key="2">
    <source>
        <dbReference type="Proteomes" id="UP000604046"/>
    </source>
</evidence>
<dbReference type="OrthoDB" id="412134at2759"/>
<protein>
    <submittedName>
        <fullName evidence="1">Uncharacterized protein</fullName>
    </submittedName>
</protein>
<accession>A0A812KFI0</accession>
<dbReference type="EMBL" id="CAJNDS010000691">
    <property type="protein sequence ID" value="CAE7228302.1"/>
    <property type="molecule type" value="Genomic_DNA"/>
</dbReference>
<organism evidence="1 2">
    <name type="scientific">Symbiodinium natans</name>
    <dbReference type="NCBI Taxonomy" id="878477"/>
    <lineage>
        <taxon>Eukaryota</taxon>
        <taxon>Sar</taxon>
        <taxon>Alveolata</taxon>
        <taxon>Dinophyceae</taxon>
        <taxon>Suessiales</taxon>
        <taxon>Symbiodiniaceae</taxon>
        <taxon>Symbiodinium</taxon>
    </lineage>
</organism>
<reference evidence="1" key="1">
    <citation type="submission" date="2021-02" db="EMBL/GenBank/DDBJ databases">
        <authorList>
            <person name="Dougan E. K."/>
            <person name="Rhodes N."/>
            <person name="Thang M."/>
            <person name="Chan C."/>
        </authorList>
    </citation>
    <scope>NUCLEOTIDE SEQUENCE</scope>
</reference>
<keyword evidence="2" id="KW-1185">Reference proteome</keyword>
<proteinExistence type="predicted"/>
<dbReference type="Proteomes" id="UP000604046">
    <property type="component" value="Unassembled WGS sequence"/>
</dbReference>
<comment type="caution">
    <text evidence="1">The sequence shown here is derived from an EMBL/GenBank/DDBJ whole genome shotgun (WGS) entry which is preliminary data.</text>
</comment>
<gene>
    <name evidence="1" type="ORF">SNAT2548_LOCUS9079</name>
</gene>